<keyword evidence="2" id="KW-1185">Reference proteome</keyword>
<dbReference type="Proteomes" id="UP000029431">
    <property type="component" value="Chromosome"/>
</dbReference>
<evidence type="ECO:0000313" key="2">
    <source>
        <dbReference type="Proteomes" id="UP000029431"/>
    </source>
</evidence>
<sequence>MGQYFPVMELMANISEDAIVLRPDDVKGHVQFRDVSFGYPDKAHAIQHIDLNVPAGSIIGILGGTGSGKVYHYQPADESLQCERRFDLSGWYRH</sequence>
<dbReference type="Gene3D" id="3.40.50.300">
    <property type="entry name" value="P-loop containing nucleotide triphosphate hydrolases"/>
    <property type="match status" value="1"/>
</dbReference>
<dbReference type="AlphaFoldDB" id="V9W852"/>
<gene>
    <name evidence="1" type="ORF">ERIC2_c14420</name>
</gene>
<dbReference type="KEGG" id="plv:ERIC2_c14420"/>
<dbReference type="EMBL" id="CP003355">
    <property type="protein sequence ID" value="AHD05267.1"/>
    <property type="molecule type" value="Genomic_DNA"/>
</dbReference>
<name>V9W852_9BACL</name>
<dbReference type="SUPFAM" id="SSF52540">
    <property type="entry name" value="P-loop containing nucleoside triphosphate hydrolases"/>
    <property type="match status" value="1"/>
</dbReference>
<evidence type="ECO:0000313" key="1">
    <source>
        <dbReference type="EMBL" id="AHD05267.1"/>
    </source>
</evidence>
<evidence type="ECO:0008006" key="3">
    <source>
        <dbReference type="Google" id="ProtNLM"/>
    </source>
</evidence>
<proteinExistence type="predicted"/>
<reference evidence="1 2" key="1">
    <citation type="journal article" date="2014" name="PLoS ONE">
        <title>How to Kill the Honey Bee Larva: Genomic Potential and Virulence Mechanisms of Paenibacillus larvae.</title>
        <authorList>
            <person name="Djukic M."/>
            <person name="Brzuszkiewicz E."/>
            <person name="Funfhaus A."/>
            <person name="Voss J."/>
            <person name="Gollnow K."/>
            <person name="Poppinga L."/>
            <person name="Liesegang H."/>
            <person name="Garcia-Gonzalez E."/>
            <person name="Genersch E."/>
            <person name="Daniel R."/>
        </authorList>
    </citation>
    <scope>NUCLEOTIDE SEQUENCE [LARGE SCALE GENOMIC DNA]</scope>
    <source>
        <strain evidence="1 2">DSM 25430</strain>
    </source>
</reference>
<dbReference type="InterPro" id="IPR027417">
    <property type="entry name" value="P-loop_NTPase"/>
</dbReference>
<organism evidence="1 2">
    <name type="scientific">Paenibacillus larvae subsp. larvae DSM 25430</name>
    <dbReference type="NCBI Taxonomy" id="697284"/>
    <lineage>
        <taxon>Bacteria</taxon>
        <taxon>Bacillati</taxon>
        <taxon>Bacillota</taxon>
        <taxon>Bacilli</taxon>
        <taxon>Bacillales</taxon>
        <taxon>Paenibacillaceae</taxon>
        <taxon>Paenibacillus</taxon>
    </lineage>
</organism>
<accession>V9W852</accession>
<dbReference type="eggNOG" id="COG1132">
    <property type="taxonomic scope" value="Bacteria"/>
</dbReference>
<protein>
    <recommendedName>
        <fullName evidence="3">ABC transporter domain-containing protein</fullName>
    </recommendedName>
</protein>
<dbReference type="HOGENOM" id="CLU_2383376_0_0_9"/>